<organism evidence="2 3">
    <name type="scientific">Enterococcus gallinarum</name>
    <dbReference type="NCBI Taxonomy" id="1353"/>
    <lineage>
        <taxon>Bacteria</taxon>
        <taxon>Bacillati</taxon>
        <taxon>Bacillota</taxon>
        <taxon>Bacilli</taxon>
        <taxon>Lactobacillales</taxon>
        <taxon>Enterococcaceae</taxon>
        <taxon>Enterococcus</taxon>
    </lineage>
</organism>
<dbReference type="RefSeq" id="WP_113849985.1">
    <property type="nucleotide sequence ID" value="NZ_CP050485.1"/>
</dbReference>
<dbReference type="Pfam" id="PF13643">
    <property type="entry name" value="DUF4145"/>
    <property type="match status" value="1"/>
</dbReference>
<proteinExistence type="predicted"/>
<evidence type="ECO:0000313" key="3">
    <source>
        <dbReference type="Proteomes" id="UP000516696"/>
    </source>
</evidence>
<accession>A0AAE7MNU3</accession>
<evidence type="ECO:0000259" key="1">
    <source>
        <dbReference type="Pfam" id="PF13643"/>
    </source>
</evidence>
<reference evidence="2 3" key="1">
    <citation type="submission" date="2020-03" db="EMBL/GenBank/DDBJ databases">
        <title>Characterization of ganglioside-mimicking enterococci.</title>
        <authorList>
            <person name="Patry R.T."/>
            <person name="Nothaft H."/>
            <person name="Bridger R."/>
            <person name="Shajahan A."/>
            <person name="Huynh S."/>
            <person name="Sanchez S."/>
            <person name="Azadi P."/>
            <person name="Cooper K."/>
            <person name="Miller W.G."/>
            <person name="Parker C.T."/>
            <person name="Wells L."/>
            <person name="Szymanski C.M."/>
        </authorList>
    </citation>
    <scope>NUCLEOTIDE SEQUENCE [LARGE SCALE GENOMIC DNA]</scope>
    <source>
        <strain evidence="2 3">EGM181</strain>
    </source>
</reference>
<gene>
    <name evidence="2" type="ORF">EGM181_06130</name>
</gene>
<sequence>MEHPIIDPKSWETRGFGMRDAALSTTIDYQCGYCETMVGSQRGMIAVGHEICATICPSCGCVSMVGRDGYKFPGETYGNHVDNLPDDVKYLYDEARECYKAEAYTGVILIARKCLANVAIDLGAEDGNSFVSYVDFLSTNGYIAEKSKKWVDEIRKEGNSATHNKASKNKHDANKILRFLEMLLLINYEFNDLEVE</sequence>
<dbReference type="InterPro" id="IPR025285">
    <property type="entry name" value="DUF4145"/>
</dbReference>
<name>A0AAE7MNU3_ENTGA</name>
<dbReference type="AlphaFoldDB" id="A0AAE7MNU3"/>
<dbReference type="Proteomes" id="UP000516696">
    <property type="component" value="Chromosome"/>
</dbReference>
<feature type="domain" description="DUF4145" evidence="1">
    <location>
        <begin position="94"/>
        <end position="181"/>
    </location>
</feature>
<dbReference type="EMBL" id="CP050485">
    <property type="protein sequence ID" value="QOG26862.1"/>
    <property type="molecule type" value="Genomic_DNA"/>
</dbReference>
<evidence type="ECO:0000313" key="2">
    <source>
        <dbReference type="EMBL" id="QOG26862.1"/>
    </source>
</evidence>
<protein>
    <submittedName>
        <fullName evidence="2">DUF4145 domain-containing protein</fullName>
    </submittedName>
</protein>